<dbReference type="eggNOG" id="COG1131">
    <property type="taxonomic scope" value="Bacteria"/>
</dbReference>
<dbReference type="PANTHER" id="PTHR42711">
    <property type="entry name" value="ABC TRANSPORTER ATP-BINDING PROTEIN"/>
    <property type="match status" value="1"/>
</dbReference>
<dbReference type="PROSITE" id="PS50893">
    <property type="entry name" value="ABC_TRANSPORTER_2"/>
    <property type="match status" value="1"/>
</dbReference>
<protein>
    <submittedName>
        <fullName evidence="6">ABC transporter, ATP-binding protein</fullName>
    </submittedName>
</protein>
<dbReference type="CDD" id="cd03230">
    <property type="entry name" value="ABC_DR_subfamily_A"/>
    <property type="match status" value="1"/>
</dbReference>
<keyword evidence="7" id="KW-1185">Reference proteome</keyword>
<keyword evidence="2" id="KW-0813">Transport</keyword>
<dbReference type="Pfam" id="PF00005">
    <property type="entry name" value="ABC_tran"/>
    <property type="match status" value="1"/>
</dbReference>
<dbReference type="InterPro" id="IPR003593">
    <property type="entry name" value="AAA+_ATPase"/>
</dbReference>
<evidence type="ECO:0000313" key="6">
    <source>
        <dbReference type="EMBL" id="EEG74388.1"/>
    </source>
</evidence>
<dbReference type="HOGENOM" id="CLU_000604_1_2_9"/>
<dbReference type="GO" id="GO:0016887">
    <property type="term" value="F:ATP hydrolysis activity"/>
    <property type="evidence" value="ECO:0007669"/>
    <property type="project" value="InterPro"/>
</dbReference>
<evidence type="ECO:0000256" key="2">
    <source>
        <dbReference type="ARBA" id="ARBA00022448"/>
    </source>
</evidence>
<proteinExistence type="inferred from homology"/>
<dbReference type="InterPro" id="IPR017871">
    <property type="entry name" value="ABC_transporter-like_CS"/>
</dbReference>
<keyword evidence="4 6" id="KW-0067">ATP-binding</keyword>
<keyword evidence="3" id="KW-0547">Nucleotide-binding</keyword>
<name>C0C0Q1_9FIRM</name>
<dbReference type="InterPro" id="IPR027417">
    <property type="entry name" value="P-loop_NTPase"/>
</dbReference>
<dbReference type="PANTHER" id="PTHR42711:SF5">
    <property type="entry name" value="ABC TRANSPORTER ATP-BINDING PROTEIN NATA"/>
    <property type="match status" value="1"/>
</dbReference>
<dbReference type="Proteomes" id="UP000004893">
    <property type="component" value="Unassembled WGS sequence"/>
</dbReference>
<reference evidence="6" key="1">
    <citation type="submission" date="2009-02" db="EMBL/GenBank/DDBJ databases">
        <authorList>
            <person name="Fulton L."/>
            <person name="Clifton S."/>
            <person name="Fulton B."/>
            <person name="Xu J."/>
            <person name="Minx P."/>
            <person name="Pepin K.H."/>
            <person name="Johnson M."/>
            <person name="Bhonagiri V."/>
            <person name="Nash W.E."/>
            <person name="Mardis E.R."/>
            <person name="Wilson R.K."/>
        </authorList>
    </citation>
    <scope>NUCLEOTIDE SEQUENCE [LARGE SCALE GENOMIC DNA]</scope>
    <source>
        <strain evidence="6">DSM 15053</strain>
    </source>
</reference>
<reference evidence="6" key="2">
    <citation type="submission" date="2013-06" db="EMBL/GenBank/DDBJ databases">
        <title>Draft genome sequence of Clostridium hylemonae (DSM 15053).</title>
        <authorList>
            <person name="Sudarsanam P."/>
            <person name="Ley R."/>
            <person name="Guruge J."/>
            <person name="Turnbaugh P.J."/>
            <person name="Mahowald M."/>
            <person name="Liep D."/>
            <person name="Gordon J."/>
        </authorList>
    </citation>
    <scope>NUCLEOTIDE SEQUENCE</scope>
    <source>
        <strain evidence="6">DSM 15053</strain>
    </source>
</reference>
<dbReference type="AlphaFoldDB" id="C0C0Q1"/>
<evidence type="ECO:0000256" key="1">
    <source>
        <dbReference type="ARBA" id="ARBA00005417"/>
    </source>
</evidence>
<dbReference type="Gene3D" id="3.40.50.300">
    <property type="entry name" value="P-loop containing nucleotide triphosphate hydrolases"/>
    <property type="match status" value="1"/>
</dbReference>
<dbReference type="STRING" id="553973.CLOHYLEM_05655"/>
<organism evidence="6 7">
    <name type="scientific">[Clostridium] hylemonae DSM 15053</name>
    <dbReference type="NCBI Taxonomy" id="553973"/>
    <lineage>
        <taxon>Bacteria</taxon>
        <taxon>Bacillati</taxon>
        <taxon>Bacillota</taxon>
        <taxon>Clostridia</taxon>
        <taxon>Lachnospirales</taxon>
        <taxon>Lachnospiraceae</taxon>
    </lineage>
</organism>
<dbReference type="SUPFAM" id="SSF52540">
    <property type="entry name" value="P-loop containing nucleoside triphosphate hydrolases"/>
    <property type="match status" value="1"/>
</dbReference>
<sequence>MVFLLLKKQGGNTMQEVIKVTELTKSYGSLAAVSSLSLSVPRGTVFGLIGPNGAGKSTTIECILGTKKADAGTVRILGADPRSDRKKLFEKTGVQFQDSNYQEQITVSELCELTASLYEKPADPFGLLARFGIADKKKSLVKDLSGGQRQRLFIVLALIPDPDVVFLDELTTGLDAKARREVWNILSGLKKRGLTIFLTSHFMDEVEALCDRICILKEGKSVFYGTVSEAVEKSPYGKFEDAYLWYTNEEDMYNENI</sequence>
<dbReference type="InterPro" id="IPR050763">
    <property type="entry name" value="ABC_transporter_ATP-binding"/>
</dbReference>
<accession>C0C0Q1</accession>
<dbReference type="PROSITE" id="PS00211">
    <property type="entry name" value="ABC_TRANSPORTER_1"/>
    <property type="match status" value="1"/>
</dbReference>
<gene>
    <name evidence="6" type="ORF">CLOHYLEM_05655</name>
</gene>
<comment type="caution">
    <text evidence="6">The sequence shown here is derived from an EMBL/GenBank/DDBJ whole genome shotgun (WGS) entry which is preliminary data.</text>
</comment>
<evidence type="ECO:0000259" key="5">
    <source>
        <dbReference type="PROSITE" id="PS50893"/>
    </source>
</evidence>
<comment type="similarity">
    <text evidence="1">Belongs to the ABC transporter superfamily.</text>
</comment>
<dbReference type="GO" id="GO:0005524">
    <property type="term" value="F:ATP binding"/>
    <property type="evidence" value="ECO:0007669"/>
    <property type="project" value="UniProtKB-KW"/>
</dbReference>
<evidence type="ECO:0000256" key="3">
    <source>
        <dbReference type="ARBA" id="ARBA00022741"/>
    </source>
</evidence>
<evidence type="ECO:0000313" key="7">
    <source>
        <dbReference type="Proteomes" id="UP000004893"/>
    </source>
</evidence>
<evidence type="ECO:0000256" key="4">
    <source>
        <dbReference type="ARBA" id="ARBA00022840"/>
    </source>
</evidence>
<feature type="domain" description="ABC transporter" evidence="5">
    <location>
        <begin position="18"/>
        <end position="243"/>
    </location>
</feature>
<dbReference type="SMART" id="SM00382">
    <property type="entry name" value="AAA"/>
    <property type="match status" value="1"/>
</dbReference>
<dbReference type="InterPro" id="IPR003439">
    <property type="entry name" value="ABC_transporter-like_ATP-bd"/>
</dbReference>
<dbReference type="EMBL" id="ABYI02000020">
    <property type="protein sequence ID" value="EEG74388.1"/>
    <property type="molecule type" value="Genomic_DNA"/>
</dbReference>